<keyword evidence="1" id="KW-0472">Membrane</keyword>
<evidence type="ECO:0000313" key="2">
    <source>
        <dbReference type="EMBL" id="KKQ36294.1"/>
    </source>
</evidence>
<name>A0A0G0JHN2_9BACT</name>
<feature type="transmembrane region" description="Helical" evidence="1">
    <location>
        <begin position="17"/>
        <end position="39"/>
    </location>
</feature>
<dbReference type="SUPFAM" id="SSF53955">
    <property type="entry name" value="Lysozyme-like"/>
    <property type="match status" value="1"/>
</dbReference>
<evidence type="ECO:0000313" key="3">
    <source>
        <dbReference type="Proteomes" id="UP000034591"/>
    </source>
</evidence>
<sequence>MQDIFIENNHYSFWKKFILIASFFILTPIALFASTLSLFSLTSGASSVKGSSIENEISKESQQVSIFSSYENEIKSVSYEILEADAREVIIRNFLERNNSPLAPYSNLLIETSDKYGLDWRLLVAIAMKESGVCKAIPEDSHNCWGWGIHSQGTLMFSSYEEGIETVARGIKDKYVDEGLITVEQIMSKWIPHSPEGVWAVDVSTYIEKMQ</sequence>
<evidence type="ECO:0008006" key="4">
    <source>
        <dbReference type="Google" id="ProtNLM"/>
    </source>
</evidence>
<dbReference type="Gene3D" id="1.10.530.10">
    <property type="match status" value="1"/>
</dbReference>
<dbReference type="EMBL" id="LBTI01000058">
    <property type="protein sequence ID" value="KKQ36294.1"/>
    <property type="molecule type" value="Genomic_DNA"/>
</dbReference>
<dbReference type="InterPro" id="IPR023346">
    <property type="entry name" value="Lysozyme-like_dom_sf"/>
</dbReference>
<keyword evidence="1" id="KW-0812">Transmembrane</keyword>
<reference evidence="2 3" key="1">
    <citation type="journal article" date="2015" name="Nature">
        <title>rRNA introns, odd ribosomes, and small enigmatic genomes across a large radiation of phyla.</title>
        <authorList>
            <person name="Brown C.T."/>
            <person name="Hug L.A."/>
            <person name="Thomas B.C."/>
            <person name="Sharon I."/>
            <person name="Castelle C.J."/>
            <person name="Singh A."/>
            <person name="Wilkins M.J."/>
            <person name="Williams K.H."/>
            <person name="Banfield J.F."/>
        </authorList>
    </citation>
    <scope>NUCLEOTIDE SEQUENCE [LARGE SCALE GENOMIC DNA]</scope>
</reference>
<evidence type="ECO:0000256" key="1">
    <source>
        <dbReference type="SAM" id="Phobius"/>
    </source>
</evidence>
<keyword evidence="1" id="KW-1133">Transmembrane helix</keyword>
<accession>A0A0G0JHN2</accession>
<dbReference type="AlphaFoldDB" id="A0A0G0JHN2"/>
<organism evidence="2 3">
    <name type="scientific">Candidatus Woesebacteria bacterium GW2011_GWA1_37_7</name>
    <dbReference type="NCBI Taxonomy" id="1618545"/>
    <lineage>
        <taxon>Bacteria</taxon>
        <taxon>Candidatus Woeseibacteriota</taxon>
    </lineage>
</organism>
<dbReference type="STRING" id="1618545.US53_C0058G0006"/>
<gene>
    <name evidence="2" type="ORF">US53_C0058G0006</name>
</gene>
<dbReference type="Proteomes" id="UP000034591">
    <property type="component" value="Unassembled WGS sequence"/>
</dbReference>
<protein>
    <recommendedName>
        <fullName evidence="4">Mannosyl-glycoprotein endo-beta-N-acetylglucosamidase-like domain-containing protein</fullName>
    </recommendedName>
</protein>
<proteinExistence type="predicted"/>
<comment type="caution">
    <text evidence="2">The sequence shown here is derived from an EMBL/GenBank/DDBJ whole genome shotgun (WGS) entry which is preliminary data.</text>
</comment>